<protein>
    <submittedName>
        <fullName evidence="4">Similar to</fullName>
    </submittedName>
</protein>
<keyword evidence="3" id="KW-1185">Reference proteome</keyword>
<reference evidence="2 3" key="2">
    <citation type="submission" date="2018-11" db="EMBL/GenBank/DDBJ databases">
        <authorList>
            <consortium name="Pathogen Informatics"/>
        </authorList>
    </citation>
    <scope>NUCLEOTIDE SEQUENCE [LARGE SCALE GENOMIC DNA]</scope>
    <source>
        <strain evidence="2 3">MHpl1</strain>
    </source>
</reference>
<name>A0A0N4WMJ9_HAEPC</name>
<dbReference type="Proteomes" id="UP000268014">
    <property type="component" value="Unassembled WGS sequence"/>
</dbReference>
<proteinExistence type="predicted"/>
<organism evidence="4">
    <name type="scientific">Haemonchus placei</name>
    <name type="common">Barber's pole worm</name>
    <dbReference type="NCBI Taxonomy" id="6290"/>
    <lineage>
        <taxon>Eukaryota</taxon>
        <taxon>Metazoa</taxon>
        <taxon>Ecdysozoa</taxon>
        <taxon>Nematoda</taxon>
        <taxon>Chromadorea</taxon>
        <taxon>Rhabditida</taxon>
        <taxon>Rhabditina</taxon>
        <taxon>Rhabditomorpha</taxon>
        <taxon>Strongyloidea</taxon>
        <taxon>Trichostrongylidae</taxon>
        <taxon>Haemonchus</taxon>
    </lineage>
</organism>
<accession>A0A0N4WMJ9</accession>
<evidence type="ECO:0000313" key="4">
    <source>
        <dbReference type="WBParaSite" id="HPLM_0001243801-mRNA-1"/>
    </source>
</evidence>
<evidence type="ECO:0000313" key="2">
    <source>
        <dbReference type="EMBL" id="VDO45658.1"/>
    </source>
</evidence>
<dbReference type="WBParaSite" id="HPLM_0001243801-mRNA-1">
    <property type="protein sequence ID" value="HPLM_0001243801-mRNA-1"/>
    <property type="gene ID" value="HPLM_0001243801"/>
</dbReference>
<evidence type="ECO:0000256" key="1">
    <source>
        <dbReference type="SAM" id="MobiDB-lite"/>
    </source>
</evidence>
<feature type="region of interest" description="Disordered" evidence="1">
    <location>
        <begin position="256"/>
        <end position="286"/>
    </location>
</feature>
<dbReference type="EMBL" id="UZAF01017865">
    <property type="protein sequence ID" value="VDO45658.1"/>
    <property type="molecule type" value="Genomic_DNA"/>
</dbReference>
<dbReference type="OrthoDB" id="5893523at2759"/>
<dbReference type="AlphaFoldDB" id="A0A0N4WMJ9"/>
<sequence length="394" mass="43759">MEAVKEGQDTSQHGPQRVDVMAQISSVITDDCLTNNMSVIEPALALLEMRGVQALNGPTLYVEYWDTTEEGDEVVEGAEYFEYKGEPRYNQLSSITRFEKILCALLHATTQHLGHTVVPFCVVSNLWAVCRGDESVDGYEEMLSTLANLVYNEHRGLIRLAKAGDGPNTIAFQPRLGLNRNKLTSVMIYLLCTSYAPNDEALDLYTNTNWKGERRRNAYNRLWRVMNSTKPATKLFDGANVTEILPSGRVRGRICNEGALPEHPNEDEEQGEQPVEPVHANEDDLSEPDNIQSEEVRFIGIYDPSDKGPTGPNYVAPTRNLPKIIHKKCRVYCDLPAEAICCDSNRDPRSAKVGGRMTATLTDSECAKLPGIVLGAPMATNDVHLPRQRTPVPS</sequence>
<reference evidence="4" key="1">
    <citation type="submission" date="2017-02" db="UniProtKB">
        <authorList>
            <consortium name="WormBaseParasite"/>
        </authorList>
    </citation>
    <scope>IDENTIFICATION</scope>
</reference>
<evidence type="ECO:0000313" key="3">
    <source>
        <dbReference type="Proteomes" id="UP000268014"/>
    </source>
</evidence>
<gene>
    <name evidence="2" type="ORF">HPLM_LOCUS12430</name>
</gene>